<comment type="caution">
    <text evidence="1">The sequence shown here is derived from an EMBL/GenBank/DDBJ whole genome shotgun (WGS) entry which is preliminary data.</text>
</comment>
<dbReference type="EMBL" id="JBBPBN010000017">
    <property type="protein sequence ID" value="KAK9019594.1"/>
    <property type="molecule type" value="Genomic_DNA"/>
</dbReference>
<accession>A0ABR2S3T1</accession>
<gene>
    <name evidence="1" type="ORF">V6N11_054110</name>
</gene>
<proteinExistence type="predicted"/>
<keyword evidence="2" id="KW-1185">Reference proteome</keyword>
<reference evidence="1 2" key="1">
    <citation type="journal article" date="2024" name="G3 (Bethesda)">
        <title>Genome assembly of Hibiscus sabdariffa L. provides insights into metabolisms of medicinal natural products.</title>
        <authorList>
            <person name="Kim T."/>
        </authorList>
    </citation>
    <scope>NUCLEOTIDE SEQUENCE [LARGE SCALE GENOMIC DNA]</scope>
    <source>
        <strain evidence="1">TK-2024</strain>
        <tissue evidence="1">Old leaves</tissue>
    </source>
</reference>
<evidence type="ECO:0000313" key="1">
    <source>
        <dbReference type="EMBL" id="KAK9019594.1"/>
    </source>
</evidence>
<organism evidence="1 2">
    <name type="scientific">Hibiscus sabdariffa</name>
    <name type="common">roselle</name>
    <dbReference type="NCBI Taxonomy" id="183260"/>
    <lineage>
        <taxon>Eukaryota</taxon>
        <taxon>Viridiplantae</taxon>
        <taxon>Streptophyta</taxon>
        <taxon>Embryophyta</taxon>
        <taxon>Tracheophyta</taxon>
        <taxon>Spermatophyta</taxon>
        <taxon>Magnoliopsida</taxon>
        <taxon>eudicotyledons</taxon>
        <taxon>Gunneridae</taxon>
        <taxon>Pentapetalae</taxon>
        <taxon>rosids</taxon>
        <taxon>malvids</taxon>
        <taxon>Malvales</taxon>
        <taxon>Malvaceae</taxon>
        <taxon>Malvoideae</taxon>
        <taxon>Hibiscus</taxon>
    </lineage>
</organism>
<protein>
    <submittedName>
        <fullName evidence="1">Uncharacterized protein</fullName>
    </submittedName>
</protein>
<sequence length="78" mass="9067">MYSTDNNERRLLGEKDFPGNAQSVELPLPLHNNLEFPIWMQEVIREIENMDLADHRNWPNLEVRNATVGAKPVVNQKL</sequence>
<name>A0ABR2S3T1_9ROSI</name>
<dbReference type="Proteomes" id="UP001396334">
    <property type="component" value="Unassembled WGS sequence"/>
</dbReference>
<evidence type="ECO:0000313" key="2">
    <source>
        <dbReference type="Proteomes" id="UP001396334"/>
    </source>
</evidence>